<comment type="similarity">
    <text evidence="1 6">Belongs to the polypeptide deformylase family.</text>
</comment>
<dbReference type="InterPro" id="IPR036821">
    <property type="entry name" value="Peptide_deformylase_sf"/>
</dbReference>
<comment type="catalytic activity">
    <reaction evidence="6">
        <text>N-terminal N-formyl-L-methionyl-[peptide] + H2O = N-terminal L-methionyl-[peptide] + formate</text>
        <dbReference type="Rhea" id="RHEA:24420"/>
        <dbReference type="Rhea" id="RHEA-COMP:10639"/>
        <dbReference type="Rhea" id="RHEA-COMP:10640"/>
        <dbReference type="ChEBI" id="CHEBI:15377"/>
        <dbReference type="ChEBI" id="CHEBI:15740"/>
        <dbReference type="ChEBI" id="CHEBI:49298"/>
        <dbReference type="ChEBI" id="CHEBI:64731"/>
        <dbReference type="EC" id="3.5.1.88"/>
    </reaction>
</comment>
<dbReference type="RefSeq" id="WP_177716534.1">
    <property type="nucleotide sequence ID" value="NZ_JACRSQ010000012.1"/>
</dbReference>
<dbReference type="Pfam" id="PF01327">
    <property type="entry name" value="Pep_deformylase"/>
    <property type="match status" value="1"/>
</dbReference>
<dbReference type="CDD" id="cd00487">
    <property type="entry name" value="Pep_deformylase"/>
    <property type="match status" value="1"/>
</dbReference>
<dbReference type="GO" id="GO:0042586">
    <property type="term" value="F:peptide deformylase activity"/>
    <property type="evidence" value="ECO:0007669"/>
    <property type="project" value="UniProtKB-UniRule"/>
</dbReference>
<dbReference type="NCBIfam" id="NF001159">
    <property type="entry name" value="PRK00150.1-3"/>
    <property type="match status" value="1"/>
</dbReference>
<evidence type="ECO:0000256" key="6">
    <source>
        <dbReference type="HAMAP-Rule" id="MF_00163"/>
    </source>
</evidence>
<protein>
    <recommendedName>
        <fullName evidence="6">Peptide deformylase</fullName>
        <shortName evidence="6">PDF</shortName>
        <ecNumber evidence="6">3.5.1.88</ecNumber>
    </recommendedName>
    <alternativeName>
        <fullName evidence="6">Polypeptide deformylase</fullName>
    </alternativeName>
</protein>
<evidence type="ECO:0000256" key="5">
    <source>
        <dbReference type="ARBA" id="ARBA00023004"/>
    </source>
</evidence>
<feature type="binding site" evidence="6">
    <location>
        <position position="90"/>
    </location>
    <ligand>
        <name>Fe cation</name>
        <dbReference type="ChEBI" id="CHEBI:24875"/>
    </ligand>
</feature>
<dbReference type="PANTHER" id="PTHR10458">
    <property type="entry name" value="PEPTIDE DEFORMYLASE"/>
    <property type="match status" value="1"/>
</dbReference>
<sequence>MALRNIRKEQDEILRKPSRKVELFDDRLQTLIDDMFETMYDAQGCGLAAVQVGILKQVIVIDTEQPGEKLVLINPEIVETSGIQRTAEGCLSIPGKSGIVNRPMVVKVRALDREGKPFEKVGRGLLAKAFCHEIDHLSGVLFVDKVEEWVEE</sequence>
<dbReference type="EMBL" id="JACRSQ010000012">
    <property type="protein sequence ID" value="MBC8543749.1"/>
    <property type="molecule type" value="Genomic_DNA"/>
</dbReference>
<feature type="binding site" evidence="6">
    <location>
        <position position="132"/>
    </location>
    <ligand>
        <name>Fe cation</name>
        <dbReference type="ChEBI" id="CHEBI:24875"/>
    </ligand>
</feature>
<dbReference type="InterPro" id="IPR023635">
    <property type="entry name" value="Peptide_deformylase"/>
</dbReference>
<evidence type="ECO:0000313" key="8">
    <source>
        <dbReference type="Proteomes" id="UP000657006"/>
    </source>
</evidence>
<reference evidence="7" key="1">
    <citation type="submission" date="2020-08" db="EMBL/GenBank/DDBJ databases">
        <title>Genome public.</title>
        <authorList>
            <person name="Liu C."/>
            <person name="Sun Q."/>
        </authorList>
    </citation>
    <scope>NUCLEOTIDE SEQUENCE</scope>
    <source>
        <strain evidence="7">NSJ-32</strain>
    </source>
</reference>
<keyword evidence="2 6" id="KW-0479">Metal-binding</keyword>
<accession>A0A926DUS6</accession>
<dbReference type="NCBIfam" id="TIGR00079">
    <property type="entry name" value="pept_deformyl"/>
    <property type="match status" value="1"/>
</dbReference>
<comment type="function">
    <text evidence="6">Removes the formyl group from the N-terminal Met of newly synthesized proteins. Requires at least a dipeptide for an efficient rate of reaction. N-terminal L-methionine is a prerequisite for activity but the enzyme has broad specificity at other positions.</text>
</comment>
<evidence type="ECO:0000256" key="2">
    <source>
        <dbReference type="ARBA" id="ARBA00022723"/>
    </source>
</evidence>
<dbReference type="SUPFAM" id="SSF56420">
    <property type="entry name" value="Peptide deformylase"/>
    <property type="match status" value="1"/>
</dbReference>
<keyword evidence="4 6" id="KW-0648">Protein biosynthesis</keyword>
<dbReference type="FunFam" id="3.90.45.10:FF:000005">
    <property type="entry name" value="Peptide deformylase"/>
    <property type="match status" value="1"/>
</dbReference>
<dbReference type="PIRSF" id="PIRSF004749">
    <property type="entry name" value="Pep_def"/>
    <property type="match status" value="1"/>
</dbReference>
<gene>
    <name evidence="6 7" type="primary">def</name>
    <name evidence="7" type="ORF">H8730_09340</name>
</gene>
<organism evidence="7 8">
    <name type="scientific">Bianquea renquensis</name>
    <dbReference type="NCBI Taxonomy" id="2763661"/>
    <lineage>
        <taxon>Bacteria</taxon>
        <taxon>Bacillati</taxon>
        <taxon>Bacillota</taxon>
        <taxon>Clostridia</taxon>
        <taxon>Eubacteriales</taxon>
        <taxon>Bianqueaceae</taxon>
        <taxon>Bianquea</taxon>
    </lineage>
</organism>
<dbReference type="PRINTS" id="PR01576">
    <property type="entry name" value="PDEFORMYLASE"/>
</dbReference>
<evidence type="ECO:0000256" key="3">
    <source>
        <dbReference type="ARBA" id="ARBA00022801"/>
    </source>
</evidence>
<keyword evidence="3 6" id="KW-0378">Hydrolase</keyword>
<name>A0A926DUS6_9FIRM</name>
<dbReference type="PANTHER" id="PTHR10458:SF22">
    <property type="entry name" value="PEPTIDE DEFORMYLASE"/>
    <property type="match status" value="1"/>
</dbReference>
<dbReference type="GO" id="GO:0006412">
    <property type="term" value="P:translation"/>
    <property type="evidence" value="ECO:0007669"/>
    <property type="project" value="UniProtKB-UniRule"/>
</dbReference>
<feature type="active site" evidence="6">
    <location>
        <position position="133"/>
    </location>
</feature>
<feature type="binding site" evidence="6">
    <location>
        <position position="136"/>
    </location>
    <ligand>
        <name>Fe cation</name>
        <dbReference type="ChEBI" id="CHEBI:24875"/>
    </ligand>
</feature>
<dbReference type="AlphaFoldDB" id="A0A926DUS6"/>
<evidence type="ECO:0000256" key="1">
    <source>
        <dbReference type="ARBA" id="ARBA00010759"/>
    </source>
</evidence>
<keyword evidence="8" id="KW-1185">Reference proteome</keyword>
<dbReference type="Proteomes" id="UP000657006">
    <property type="component" value="Unassembled WGS sequence"/>
</dbReference>
<evidence type="ECO:0000256" key="4">
    <source>
        <dbReference type="ARBA" id="ARBA00022917"/>
    </source>
</evidence>
<dbReference type="GO" id="GO:0046872">
    <property type="term" value="F:metal ion binding"/>
    <property type="evidence" value="ECO:0007669"/>
    <property type="project" value="UniProtKB-KW"/>
</dbReference>
<dbReference type="HAMAP" id="MF_00163">
    <property type="entry name" value="Pep_deformylase"/>
    <property type="match status" value="1"/>
</dbReference>
<comment type="caution">
    <text evidence="7">The sequence shown here is derived from an EMBL/GenBank/DDBJ whole genome shotgun (WGS) entry which is preliminary data.</text>
</comment>
<evidence type="ECO:0000313" key="7">
    <source>
        <dbReference type="EMBL" id="MBC8543749.1"/>
    </source>
</evidence>
<proteinExistence type="inferred from homology"/>
<dbReference type="Gene3D" id="3.90.45.10">
    <property type="entry name" value="Peptide deformylase"/>
    <property type="match status" value="1"/>
</dbReference>
<keyword evidence="5 6" id="KW-0408">Iron</keyword>
<comment type="cofactor">
    <cofactor evidence="6">
        <name>Fe(2+)</name>
        <dbReference type="ChEBI" id="CHEBI:29033"/>
    </cofactor>
    <text evidence="6">Binds 1 Fe(2+) ion.</text>
</comment>
<dbReference type="EC" id="3.5.1.88" evidence="6"/>